<dbReference type="EMBL" id="JARIHO010000115">
    <property type="protein sequence ID" value="KAJ7302539.1"/>
    <property type="molecule type" value="Genomic_DNA"/>
</dbReference>
<accession>A0AAD6Z061</accession>
<protein>
    <submittedName>
        <fullName evidence="1">Uncharacterized protein</fullName>
    </submittedName>
</protein>
<comment type="caution">
    <text evidence="1">The sequence shown here is derived from an EMBL/GenBank/DDBJ whole genome shotgun (WGS) entry which is preliminary data.</text>
</comment>
<gene>
    <name evidence="1" type="ORF">DFH08DRAFT_826557</name>
</gene>
<organism evidence="1 2">
    <name type="scientific">Mycena albidolilacea</name>
    <dbReference type="NCBI Taxonomy" id="1033008"/>
    <lineage>
        <taxon>Eukaryota</taxon>
        <taxon>Fungi</taxon>
        <taxon>Dikarya</taxon>
        <taxon>Basidiomycota</taxon>
        <taxon>Agaricomycotina</taxon>
        <taxon>Agaricomycetes</taxon>
        <taxon>Agaricomycetidae</taxon>
        <taxon>Agaricales</taxon>
        <taxon>Marasmiineae</taxon>
        <taxon>Mycenaceae</taxon>
        <taxon>Mycena</taxon>
    </lineage>
</organism>
<name>A0AAD6Z061_9AGAR</name>
<proteinExistence type="predicted"/>
<dbReference type="AlphaFoldDB" id="A0AAD6Z061"/>
<keyword evidence="2" id="KW-1185">Reference proteome</keyword>
<reference evidence="1" key="1">
    <citation type="submission" date="2023-03" db="EMBL/GenBank/DDBJ databases">
        <title>Massive genome expansion in bonnet fungi (Mycena s.s.) driven by repeated elements and novel gene families across ecological guilds.</title>
        <authorList>
            <consortium name="Lawrence Berkeley National Laboratory"/>
            <person name="Harder C.B."/>
            <person name="Miyauchi S."/>
            <person name="Viragh M."/>
            <person name="Kuo A."/>
            <person name="Thoen E."/>
            <person name="Andreopoulos B."/>
            <person name="Lu D."/>
            <person name="Skrede I."/>
            <person name="Drula E."/>
            <person name="Henrissat B."/>
            <person name="Morin E."/>
            <person name="Kohler A."/>
            <person name="Barry K."/>
            <person name="LaButti K."/>
            <person name="Morin E."/>
            <person name="Salamov A."/>
            <person name="Lipzen A."/>
            <person name="Mereny Z."/>
            <person name="Hegedus B."/>
            <person name="Baldrian P."/>
            <person name="Stursova M."/>
            <person name="Weitz H."/>
            <person name="Taylor A."/>
            <person name="Grigoriev I.V."/>
            <person name="Nagy L.G."/>
            <person name="Martin F."/>
            <person name="Kauserud H."/>
        </authorList>
    </citation>
    <scope>NUCLEOTIDE SEQUENCE</scope>
    <source>
        <strain evidence="1">CBHHK002</strain>
    </source>
</reference>
<evidence type="ECO:0000313" key="1">
    <source>
        <dbReference type="EMBL" id="KAJ7302539.1"/>
    </source>
</evidence>
<evidence type="ECO:0000313" key="2">
    <source>
        <dbReference type="Proteomes" id="UP001218218"/>
    </source>
</evidence>
<dbReference type="Proteomes" id="UP001218218">
    <property type="component" value="Unassembled WGS sequence"/>
</dbReference>
<sequence>MPDELNEMSFPLFLLGPGGSFEGTAVQAEAATALLLANGAGHFCISSPPQVGRRSGLHVIHIQLFDSRQRRREISPWFGDYTQHRDGGSGESHGRQGHWGVEYELGRVDSEPQTLMISSRVQSPIALKIQFPWPTKIHNSYSVRLTIARDCIRKPNFPEMPETSQSLGIYLPSAHHQSLPVDSRAAQIAGVRFMQGAVSNIDVNAQRRGASRPHLKN</sequence>